<dbReference type="Pfam" id="PF01926">
    <property type="entry name" value="MMR_HSR1"/>
    <property type="match status" value="1"/>
</dbReference>
<keyword evidence="7" id="KW-1003">Cell membrane</keyword>
<dbReference type="SUPFAM" id="SSF54814">
    <property type="entry name" value="Prokaryotic type KH domain (KH-domain type II)"/>
    <property type="match status" value="1"/>
</dbReference>
<dbReference type="SUPFAM" id="SSF52540">
    <property type="entry name" value="P-loop containing nucleoside triphosphate hydrolases"/>
    <property type="match status" value="1"/>
</dbReference>
<protein>
    <recommendedName>
        <fullName evidence="2 7">GTPase Era</fullName>
    </recommendedName>
</protein>
<dbReference type="InterPro" id="IPR009019">
    <property type="entry name" value="KH_sf_prok-type"/>
</dbReference>
<evidence type="ECO:0000256" key="7">
    <source>
        <dbReference type="HAMAP-Rule" id="MF_00367"/>
    </source>
</evidence>
<keyword evidence="7" id="KW-0472">Membrane</keyword>
<comment type="function">
    <text evidence="7">An essential GTPase that binds both GDP and GTP, with rapid nucleotide exchange. Plays a role in 16S rRNA processing and 30S ribosomal subunit biogenesis and possibly also in cell cycle regulation and energy metabolism.</text>
</comment>
<accession>A0A5B0X1U5</accession>
<dbReference type="GO" id="GO:0070181">
    <property type="term" value="F:small ribosomal subunit rRNA binding"/>
    <property type="evidence" value="ECO:0007669"/>
    <property type="project" value="UniProtKB-UniRule"/>
</dbReference>
<evidence type="ECO:0000259" key="10">
    <source>
        <dbReference type="PROSITE" id="PS50823"/>
    </source>
</evidence>
<dbReference type="Gene3D" id="3.40.50.300">
    <property type="entry name" value="P-loop containing nucleotide triphosphate hydrolases"/>
    <property type="match status" value="1"/>
</dbReference>
<keyword evidence="5 7" id="KW-0694">RNA-binding</keyword>
<evidence type="ECO:0000256" key="1">
    <source>
        <dbReference type="ARBA" id="ARBA00007921"/>
    </source>
</evidence>
<dbReference type="CDD" id="cd04163">
    <property type="entry name" value="Era"/>
    <property type="match status" value="1"/>
</dbReference>
<evidence type="ECO:0000256" key="2">
    <source>
        <dbReference type="ARBA" id="ARBA00020484"/>
    </source>
</evidence>
<evidence type="ECO:0000256" key="6">
    <source>
        <dbReference type="ARBA" id="ARBA00023134"/>
    </source>
</evidence>
<dbReference type="GO" id="GO:0005829">
    <property type="term" value="C:cytosol"/>
    <property type="evidence" value="ECO:0007669"/>
    <property type="project" value="TreeGrafter"/>
</dbReference>
<dbReference type="Gene3D" id="3.30.300.20">
    <property type="match status" value="1"/>
</dbReference>
<dbReference type="AlphaFoldDB" id="A0A5B0X1U5"/>
<dbReference type="GO" id="GO:0043024">
    <property type="term" value="F:ribosomal small subunit binding"/>
    <property type="evidence" value="ECO:0007669"/>
    <property type="project" value="TreeGrafter"/>
</dbReference>
<dbReference type="InterPro" id="IPR015946">
    <property type="entry name" value="KH_dom-like_a/b"/>
</dbReference>
<feature type="binding site" evidence="7">
    <location>
        <begin position="165"/>
        <end position="168"/>
    </location>
    <ligand>
        <name>GTP</name>
        <dbReference type="ChEBI" id="CHEBI:37565"/>
    </ligand>
</feature>
<dbReference type="CDD" id="cd22534">
    <property type="entry name" value="KH-II_Era"/>
    <property type="match status" value="1"/>
</dbReference>
<evidence type="ECO:0000313" key="12">
    <source>
        <dbReference type="EMBL" id="KAA1193344.1"/>
    </source>
</evidence>
<evidence type="ECO:0000256" key="5">
    <source>
        <dbReference type="ARBA" id="ARBA00022884"/>
    </source>
</evidence>
<keyword evidence="7" id="KW-0699">rRNA-binding</keyword>
<dbReference type="PROSITE" id="PS50823">
    <property type="entry name" value="KH_TYPE_2"/>
    <property type="match status" value="1"/>
</dbReference>
<dbReference type="FunFam" id="3.40.50.300:FF:000094">
    <property type="entry name" value="GTPase Era"/>
    <property type="match status" value="1"/>
</dbReference>
<comment type="caution">
    <text evidence="12">The sequence shown here is derived from an EMBL/GenBank/DDBJ whole genome shotgun (WGS) entry which is preliminary data.</text>
</comment>
<dbReference type="PANTHER" id="PTHR42698:SF1">
    <property type="entry name" value="GTPASE ERA, MITOCHONDRIAL"/>
    <property type="match status" value="1"/>
</dbReference>
<dbReference type="HAMAP" id="MF_00367">
    <property type="entry name" value="GTPase_Era"/>
    <property type="match status" value="1"/>
</dbReference>
<comment type="subcellular location">
    <subcellularLocation>
        <location evidence="7">Cytoplasm</location>
    </subcellularLocation>
    <subcellularLocation>
        <location evidence="7">Cell membrane</location>
        <topology evidence="7">Peripheral membrane protein</topology>
    </subcellularLocation>
</comment>
<feature type="region of interest" description="G1" evidence="8">
    <location>
        <begin position="56"/>
        <end position="63"/>
    </location>
</feature>
<dbReference type="GO" id="GO:0000028">
    <property type="term" value="P:ribosomal small subunit assembly"/>
    <property type="evidence" value="ECO:0007669"/>
    <property type="project" value="TreeGrafter"/>
</dbReference>
<dbReference type="InterPro" id="IPR005225">
    <property type="entry name" value="Small_GTP-bd"/>
</dbReference>
<keyword evidence="13" id="KW-1185">Reference proteome</keyword>
<dbReference type="GO" id="GO:0003924">
    <property type="term" value="F:GTPase activity"/>
    <property type="evidence" value="ECO:0007669"/>
    <property type="project" value="UniProtKB-UniRule"/>
</dbReference>
<dbReference type="PANTHER" id="PTHR42698">
    <property type="entry name" value="GTPASE ERA"/>
    <property type="match status" value="1"/>
</dbReference>
<evidence type="ECO:0000256" key="3">
    <source>
        <dbReference type="ARBA" id="ARBA00022517"/>
    </source>
</evidence>
<name>A0A5B0X1U5_9GAMM</name>
<dbReference type="Pfam" id="PF07650">
    <property type="entry name" value="KH_2"/>
    <property type="match status" value="1"/>
</dbReference>
<feature type="domain" description="Era-type G" evidence="11">
    <location>
        <begin position="48"/>
        <end position="216"/>
    </location>
</feature>
<dbReference type="GO" id="GO:0005886">
    <property type="term" value="C:plasma membrane"/>
    <property type="evidence" value="ECO:0007669"/>
    <property type="project" value="UniProtKB-SubCell"/>
</dbReference>
<feature type="binding site" evidence="7">
    <location>
        <begin position="56"/>
        <end position="63"/>
    </location>
    <ligand>
        <name>GTP</name>
        <dbReference type="ChEBI" id="CHEBI:37565"/>
    </ligand>
</feature>
<dbReference type="NCBIfam" id="TIGR00436">
    <property type="entry name" value="era"/>
    <property type="match status" value="1"/>
</dbReference>
<feature type="domain" description="KH type-2" evidence="10">
    <location>
        <begin position="239"/>
        <end position="323"/>
    </location>
</feature>
<dbReference type="InterPro" id="IPR005662">
    <property type="entry name" value="GTPase_Era-like"/>
</dbReference>
<dbReference type="InterPro" id="IPR027417">
    <property type="entry name" value="P-loop_NTPase"/>
</dbReference>
<keyword evidence="3 7" id="KW-0690">Ribosome biogenesis</keyword>
<feature type="region of interest" description="G4" evidence="8">
    <location>
        <begin position="165"/>
        <end position="168"/>
    </location>
</feature>
<dbReference type="PRINTS" id="PR00326">
    <property type="entry name" value="GTP1OBG"/>
</dbReference>
<dbReference type="NCBIfam" id="TIGR00231">
    <property type="entry name" value="small_GTP"/>
    <property type="match status" value="1"/>
</dbReference>
<sequence>MTSSSRLPVDSPAPRWSWRVPAAADARPSRPLPAKHWRAWVSQEETKHCGYVAIVGRPNVGKSTLLNYLLGQKISITSRKPQTTRHQVLGIKTEGGCQIIFVDTPGLHQGGEKAINRFMNRAASSAIRDVDLVLFLVDRTAWTEEDQMVLEQVQQSGRPVLLVVNKVDLLQDKNSLLPHLQSLAERGDFAAIIPVSALRQRNIDLLEQEIRKYLPESEFFFPEEQITDRSQRFLAAEIVREKIMRQLGDELPYAVTVEIEEFGFENNVAHISALILVERNGQKKIIIGDKGSRLRSIGTEARQDMERLFDCKVMLRLWVKVKSGWSDDERALRSLGYDDP</sequence>
<dbReference type="FunFam" id="3.30.300.20:FF:000003">
    <property type="entry name" value="GTPase Era"/>
    <property type="match status" value="1"/>
</dbReference>
<evidence type="ECO:0000256" key="8">
    <source>
        <dbReference type="PROSITE-ProRule" id="PRU01050"/>
    </source>
</evidence>
<dbReference type="InterPro" id="IPR006073">
    <property type="entry name" value="GTP-bd"/>
</dbReference>
<keyword evidence="4 7" id="KW-0547">Nucleotide-binding</keyword>
<evidence type="ECO:0000256" key="4">
    <source>
        <dbReference type="ARBA" id="ARBA00022741"/>
    </source>
</evidence>
<comment type="subunit">
    <text evidence="7">Monomer.</text>
</comment>
<keyword evidence="6 7" id="KW-0342">GTP-binding</keyword>
<organism evidence="12 13">
    <name type="scientific">Pseudohalioglobus sediminis</name>
    <dbReference type="NCBI Taxonomy" id="2606449"/>
    <lineage>
        <taxon>Bacteria</taxon>
        <taxon>Pseudomonadati</taxon>
        <taxon>Pseudomonadota</taxon>
        <taxon>Gammaproteobacteria</taxon>
        <taxon>Cellvibrionales</taxon>
        <taxon>Halieaceae</taxon>
        <taxon>Pseudohalioglobus</taxon>
    </lineage>
</organism>
<gene>
    <name evidence="7" type="primary">era</name>
    <name evidence="12" type="ORF">F0M18_05755</name>
</gene>
<dbReference type="NCBIfam" id="NF000908">
    <property type="entry name" value="PRK00089.1"/>
    <property type="match status" value="1"/>
</dbReference>
<dbReference type="GO" id="GO:0005525">
    <property type="term" value="F:GTP binding"/>
    <property type="evidence" value="ECO:0007669"/>
    <property type="project" value="UniProtKB-UniRule"/>
</dbReference>
<dbReference type="Proteomes" id="UP000323708">
    <property type="component" value="Unassembled WGS sequence"/>
</dbReference>
<feature type="region of interest" description="G3" evidence="8">
    <location>
        <begin position="103"/>
        <end position="106"/>
    </location>
</feature>
<keyword evidence="7" id="KW-0963">Cytoplasm</keyword>
<dbReference type="EMBL" id="VTUX01000002">
    <property type="protein sequence ID" value="KAA1193344.1"/>
    <property type="molecule type" value="Genomic_DNA"/>
</dbReference>
<reference evidence="12 13" key="1">
    <citation type="submission" date="2019-09" db="EMBL/GenBank/DDBJ databases">
        <authorList>
            <person name="Chen X.-Y."/>
        </authorList>
    </citation>
    <scope>NUCLEOTIDE SEQUENCE [LARGE SCALE GENOMIC DNA]</scope>
    <source>
        <strain evidence="12 13">NY5</strain>
    </source>
</reference>
<evidence type="ECO:0000259" key="11">
    <source>
        <dbReference type="PROSITE" id="PS51713"/>
    </source>
</evidence>
<feature type="binding site" evidence="7">
    <location>
        <begin position="103"/>
        <end position="107"/>
    </location>
    <ligand>
        <name>GTP</name>
        <dbReference type="ChEBI" id="CHEBI:37565"/>
    </ligand>
</feature>
<proteinExistence type="inferred from homology"/>
<dbReference type="InterPro" id="IPR004044">
    <property type="entry name" value="KH_dom_type_2"/>
</dbReference>
<feature type="region of interest" description="G2" evidence="8">
    <location>
        <begin position="82"/>
        <end position="86"/>
    </location>
</feature>
<evidence type="ECO:0000313" key="13">
    <source>
        <dbReference type="Proteomes" id="UP000323708"/>
    </source>
</evidence>
<comment type="similarity">
    <text evidence="1 7 8 9">Belongs to the TRAFAC class TrmE-Era-EngA-EngB-Septin-like GTPase superfamily. Era GTPase family.</text>
</comment>
<dbReference type="InterPro" id="IPR030388">
    <property type="entry name" value="G_ERA_dom"/>
</dbReference>
<feature type="region of interest" description="G5" evidence="8">
    <location>
        <begin position="195"/>
        <end position="197"/>
    </location>
</feature>
<evidence type="ECO:0000256" key="9">
    <source>
        <dbReference type="RuleBase" id="RU003761"/>
    </source>
</evidence>
<dbReference type="PROSITE" id="PS51713">
    <property type="entry name" value="G_ERA"/>
    <property type="match status" value="1"/>
</dbReference>